<keyword evidence="2" id="KW-1185">Reference proteome</keyword>
<dbReference type="EMBL" id="BMYI01000037">
    <property type="protein sequence ID" value="GHC40900.1"/>
    <property type="molecule type" value="Genomic_DNA"/>
</dbReference>
<protein>
    <recommendedName>
        <fullName evidence="3">Sigma-70, region 4</fullName>
    </recommendedName>
</protein>
<dbReference type="Gene3D" id="1.10.1750.10">
    <property type="match status" value="1"/>
</dbReference>
<proteinExistence type="predicted"/>
<organism evidence="1 2">
    <name type="scientific">Gemmobacter nanjingensis</name>
    <dbReference type="NCBI Taxonomy" id="488454"/>
    <lineage>
        <taxon>Bacteria</taxon>
        <taxon>Pseudomonadati</taxon>
        <taxon>Pseudomonadota</taxon>
        <taxon>Alphaproteobacteria</taxon>
        <taxon>Rhodobacterales</taxon>
        <taxon>Paracoccaceae</taxon>
        <taxon>Gemmobacter</taxon>
    </lineage>
</organism>
<evidence type="ECO:0008006" key="3">
    <source>
        <dbReference type="Google" id="ProtNLM"/>
    </source>
</evidence>
<name>A0ABQ3FTA9_9RHOB</name>
<dbReference type="Proteomes" id="UP000658305">
    <property type="component" value="Unassembled WGS sequence"/>
</dbReference>
<evidence type="ECO:0000313" key="1">
    <source>
        <dbReference type="EMBL" id="GHC40900.1"/>
    </source>
</evidence>
<gene>
    <name evidence="1" type="ORF">GCM10007291_48480</name>
</gene>
<reference evidence="2" key="1">
    <citation type="journal article" date="2019" name="Int. J. Syst. Evol. Microbiol.">
        <title>The Global Catalogue of Microorganisms (GCM) 10K type strain sequencing project: providing services to taxonomists for standard genome sequencing and annotation.</title>
        <authorList>
            <consortium name="The Broad Institute Genomics Platform"/>
            <consortium name="The Broad Institute Genome Sequencing Center for Infectious Disease"/>
            <person name="Wu L."/>
            <person name="Ma J."/>
        </authorList>
    </citation>
    <scope>NUCLEOTIDE SEQUENCE [LARGE SCALE GENOMIC DNA]</scope>
    <source>
        <strain evidence="2">KCTC 23298</strain>
    </source>
</reference>
<dbReference type="InterPro" id="IPR010921">
    <property type="entry name" value="Trp_repressor/repl_initiator"/>
</dbReference>
<comment type="caution">
    <text evidence="1">The sequence shown here is derived from an EMBL/GenBank/DDBJ whole genome shotgun (WGS) entry which is preliminary data.</text>
</comment>
<evidence type="ECO:0000313" key="2">
    <source>
        <dbReference type="Proteomes" id="UP000658305"/>
    </source>
</evidence>
<dbReference type="RefSeq" id="WP_189382867.1">
    <property type="nucleotide sequence ID" value="NZ_BMYI01000037.1"/>
</dbReference>
<accession>A0ABQ3FTA9</accession>
<sequence>MTRLKFPAHHRSPHHLTDMVAGWHGVSVEDLAGRDPLPRLNVARQDLVLILTEFTGLTQDQIGLALGERGPSTISSLYRSAVAAAESNQETRLRLHSLRGAAMALPGDMETRPAADQSAIAIARENIAPVTRPVNAFERMSTSVVAAVEILRTGDLSDADARHAAFCVLTRPRTAPPPITNVIPMKGTA</sequence>
<dbReference type="SUPFAM" id="SSF48295">
    <property type="entry name" value="TrpR-like"/>
    <property type="match status" value="1"/>
</dbReference>